<dbReference type="EMBL" id="JADEWN010000002">
    <property type="protein sequence ID" value="MBE9189023.1"/>
    <property type="molecule type" value="Genomic_DNA"/>
</dbReference>
<dbReference type="SMART" id="SM00852">
    <property type="entry name" value="MoCF_biosynth"/>
    <property type="match status" value="1"/>
</dbReference>
<protein>
    <recommendedName>
        <fullName evidence="1">CinA-like protein</fullName>
    </recommendedName>
</protein>
<organism evidence="3 4">
    <name type="scientific">Gloeocapsopsis crepidinum LEGE 06123</name>
    <dbReference type="NCBI Taxonomy" id="588587"/>
    <lineage>
        <taxon>Bacteria</taxon>
        <taxon>Bacillati</taxon>
        <taxon>Cyanobacteriota</taxon>
        <taxon>Cyanophyceae</taxon>
        <taxon>Oscillatoriophycideae</taxon>
        <taxon>Chroococcales</taxon>
        <taxon>Chroococcaceae</taxon>
        <taxon>Gloeocapsopsis</taxon>
    </lineage>
</organism>
<dbReference type="SUPFAM" id="SSF53218">
    <property type="entry name" value="Molybdenum cofactor biosynthesis proteins"/>
    <property type="match status" value="1"/>
</dbReference>
<dbReference type="RefSeq" id="WP_193930085.1">
    <property type="nucleotide sequence ID" value="NZ_CAWPMZ010000058.1"/>
</dbReference>
<dbReference type="NCBIfam" id="TIGR00199">
    <property type="entry name" value="PncC_domain"/>
    <property type="match status" value="1"/>
</dbReference>
<dbReference type="InterPro" id="IPR036425">
    <property type="entry name" value="MoaB/Mog-like_dom_sf"/>
</dbReference>
<keyword evidence="4" id="KW-1185">Reference proteome</keyword>
<comment type="similarity">
    <text evidence="1">Belongs to the CinA family.</text>
</comment>
<dbReference type="InterPro" id="IPR008136">
    <property type="entry name" value="CinA_C"/>
</dbReference>
<dbReference type="PANTHER" id="PTHR13939:SF0">
    <property type="entry name" value="NMN AMIDOHYDROLASE-LIKE PROTEIN YFAY"/>
    <property type="match status" value="1"/>
</dbReference>
<reference evidence="3 4" key="1">
    <citation type="submission" date="2020-10" db="EMBL/GenBank/DDBJ databases">
        <authorList>
            <person name="Castelo-Branco R."/>
            <person name="Eusebio N."/>
            <person name="Adriana R."/>
            <person name="Vieira A."/>
            <person name="Brugerolle De Fraissinette N."/>
            <person name="Rezende De Castro R."/>
            <person name="Schneider M.P."/>
            <person name="Vasconcelos V."/>
            <person name="Leao P.N."/>
        </authorList>
    </citation>
    <scope>NUCLEOTIDE SEQUENCE [LARGE SCALE GENOMIC DNA]</scope>
    <source>
        <strain evidence="3 4">LEGE 06123</strain>
    </source>
</reference>
<dbReference type="PANTHER" id="PTHR13939">
    <property type="entry name" value="NICOTINAMIDE-NUCLEOTIDE AMIDOHYDROLASE PNCC"/>
    <property type="match status" value="1"/>
</dbReference>
<dbReference type="SUPFAM" id="SSF142433">
    <property type="entry name" value="CinA-like"/>
    <property type="match status" value="1"/>
</dbReference>
<dbReference type="CDD" id="cd00885">
    <property type="entry name" value="cinA"/>
    <property type="match status" value="1"/>
</dbReference>
<dbReference type="HAMAP" id="MF_00226_B">
    <property type="entry name" value="CinA_B"/>
    <property type="match status" value="1"/>
</dbReference>
<feature type="domain" description="MoaB/Mog" evidence="2">
    <location>
        <begin position="4"/>
        <end position="172"/>
    </location>
</feature>
<dbReference type="InterPro" id="IPR050101">
    <property type="entry name" value="CinA"/>
</dbReference>
<dbReference type="Gene3D" id="3.30.70.2860">
    <property type="match status" value="1"/>
</dbReference>
<dbReference type="InterPro" id="IPR008135">
    <property type="entry name" value="Competence-induced_CinA"/>
</dbReference>
<dbReference type="Gene3D" id="3.40.980.10">
    <property type="entry name" value="MoaB/Mog-like domain"/>
    <property type="match status" value="1"/>
</dbReference>
<dbReference type="Pfam" id="PF00994">
    <property type="entry name" value="MoCF_biosynth"/>
    <property type="match status" value="1"/>
</dbReference>
<dbReference type="Proteomes" id="UP000651156">
    <property type="component" value="Unassembled WGS sequence"/>
</dbReference>
<comment type="caution">
    <text evidence="3">The sequence shown here is derived from an EMBL/GenBank/DDBJ whole genome shotgun (WGS) entry which is preliminary data.</text>
</comment>
<proteinExistence type="inferred from homology"/>
<dbReference type="Pfam" id="PF02464">
    <property type="entry name" value="CinA"/>
    <property type="match status" value="1"/>
</dbReference>
<dbReference type="InterPro" id="IPR041424">
    <property type="entry name" value="CinA_KH"/>
</dbReference>
<evidence type="ECO:0000313" key="4">
    <source>
        <dbReference type="Proteomes" id="UP000651156"/>
    </source>
</evidence>
<gene>
    <name evidence="3" type="ORF">IQ230_01295</name>
</gene>
<sequence length="418" mass="45093">MTAEIICVGTELLLGHILNKNAQYLAQQLASLGIPHYYQTVVGDNVERLKQVIKIASDRSNVLIFTGGLGPTPDDLTTETLADFFGVPLVEKPEILADIAQKYAVRGRVMTPSNRKQALIPEGAEVLPNSSGTAPGIIWSPISNLHILTFPGVPSEMQRMWQETAVPYLKNLGFGQEIIYSRTLKFWGIAESTLAEKVSAFLNLPNPTVAPYASRGEVKLRVSAKANSQAEAEQLIAPIEQQLQAIAGLNYYGQDEDSLASVVGQLLQREDATLSVAESCTGGGLGQMMTDIAGSSRYFMGGVISYDNQVKVSLLGVNLQALQQEGAVSRTVAAQMAEGVRSLLGTTWGLSITGIAGPDGGTSTKPVGLVYIGLAQSNEKVQVFEHRYGQDRSRSLIRHLSACTALDLLRRKLLEKDH</sequence>
<dbReference type="NCBIfam" id="NF001813">
    <property type="entry name" value="PRK00549.1"/>
    <property type="match status" value="1"/>
</dbReference>
<dbReference type="PIRSF" id="PIRSF006728">
    <property type="entry name" value="CinA"/>
    <property type="match status" value="1"/>
</dbReference>
<dbReference type="NCBIfam" id="TIGR00200">
    <property type="entry name" value="cinA_nterm"/>
    <property type="match status" value="1"/>
</dbReference>
<dbReference type="InterPro" id="IPR001453">
    <property type="entry name" value="MoaB/Mog_dom"/>
</dbReference>
<evidence type="ECO:0000313" key="3">
    <source>
        <dbReference type="EMBL" id="MBE9189023.1"/>
    </source>
</evidence>
<accession>A0ABR9UNS5</accession>
<evidence type="ECO:0000256" key="1">
    <source>
        <dbReference type="HAMAP-Rule" id="MF_00226"/>
    </source>
</evidence>
<dbReference type="InterPro" id="IPR036653">
    <property type="entry name" value="CinA-like_C"/>
</dbReference>
<dbReference type="Gene3D" id="3.90.950.20">
    <property type="entry name" value="CinA-like"/>
    <property type="match status" value="1"/>
</dbReference>
<evidence type="ECO:0000259" key="2">
    <source>
        <dbReference type="SMART" id="SM00852"/>
    </source>
</evidence>
<name>A0ABR9UNS5_9CHRO</name>
<dbReference type="Pfam" id="PF18146">
    <property type="entry name" value="CinA_KH"/>
    <property type="match status" value="1"/>
</dbReference>